<sequence>MQGIAVTACGIVSPIGISIDEFESRMFAGDSGVVDLRGTLVGHNFPAPYGGLIDDSRIPLSEEFGLPSGLHTNGGRYLLFALQQVLDRIPENIRIDGIVQASPAGIFLDPVLASLKSYDPDRFEWDEMRAEWLLEIMAEKLKQRGNGTISPENLISINSACAAGSQAIGIARDLIRSGAMNRCLVCAVDASAWESQLMNFHLLHTLATADVPANTASRPFSKSRSGFVKGEAAAVLLLESADAASERNAEILGEVCGYAFTSDAFRLTDGRDDNRCVVRAMEQAIADAGIDTGQIDYINAHGTATEQNDRLETLAIKKVFGDKAYKIPVSSLKSQVGHSTVAAGAVEAVASLLMLKHQKIAPTINLFDPDPECDLDYVSEGCRETKVEYILSNSFGFGGQNACLVIKKANL</sequence>
<dbReference type="GO" id="GO:0005829">
    <property type="term" value="C:cytosol"/>
    <property type="evidence" value="ECO:0007669"/>
    <property type="project" value="TreeGrafter"/>
</dbReference>
<dbReference type="SMART" id="SM00825">
    <property type="entry name" value="PKS_KS"/>
    <property type="match status" value="1"/>
</dbReference>
<evidence type="ECO:0000313" key="5">
    <source>
        <dbReference type="EMBL" id="KUL32848.1"/>
    </source>
</evidence>
<evidence type="ECO:0000259" key="4">
    <source>
        <dbReference type="PROSITE" id="PS52004"/>
    </source>
</evidence>
<organism evidence="5 6">
    <name type="scientific">Chlorobium limicola</name>
    <dbReference type="NCBI Taxonomy" id="1092"/>
    <lineage>
        <taxon>Bacteria</taxon>
        <taxon>Pseudomonadati</taxon>
        <taxon>Chlorobiota</taxon>
        <taxon>Chlorobiia</taxon>
        <taxon>Chlorobiales</taxon>
        <taxon>Chlorobiaceae</taxon>
        <taxon>Chlorobium/Pelodictyon group</taxon>
        <taxon>Chlorobium</taxon>
    </lineage>
</organism>
<accession>A0A101JTJ4</accession>
<dbReference type="RefSeq" id="WP_059138238.1">
    <property type="nucleotide sequence ID" value="NZ_LMBR01000012.1"/>
</dbReference>
<dbReference type="InterPro" id="IPR016039">
    <property type="entry name" value="Thiolase-like"/>
</dbReference>
<dbReference type="GO" id="GO:0006633">
    <property type="term" value="P:fatty acid biosynthetic process"/>
    <property type="evidence" value="ECO:0007669"/>
    <property type="project" value="TreeGrafter"/>
</dbReference>
<name>A0A101JTJ4_CHLLI</name>
<dbReference type="Proteomes" id="UP000053937">
    <property type="component" value="Unassembled WGS sequence"/>
</dbReference>
<feature type="domain" description="Ketosynthase family 3 (KS3)" evidence="4">
    <location>
        <begin position="1"/>
        <end position="408"/>
    </location>
</feature>
<gene>
    <name evidence="5" type="ORF">ASB62_01070</name>
</gene>
<dbReference type="Pfam" id="PF00109">
    <property type="entry name" value="ketoacyl-synt"/>
    <property type="match status" value="1"/>
</dbReference>
<dbReference type="OrthoDB" id="9808669at2"/>
<dbReference type="InterPro" id="IPR014031">
    <property type="entry name" value="Ketoacyl_synth_C"/>
</dbReference>
<dbReference type="InterPro" id="IPR000794">
    <property type="entry name" value="Beta-ketoacyl_synthase"/>
</dbReference>
<keyword evidence="2 3" id="KW-0808">Transferase</keyword>
<dbReference type="EMBL" id="LMBR01000012">
    <property type="protein sequence ID" value="KUL32848.1"/>
    <property type="molecule type" value="Genomic_DNA"/>
</dbReference>
<evidence type="ECO:0000313" key="6">
    <source>
        <dbReference type="Proteomes" id="UP000053937"/>
    </source>
</evidence>
<dbReference type="PROSITE" id="PS52004">
    <property type="entry name" value="KS3_2"/>
    <property type="match status" value="1"/>
</dbReference>
<dbReference type="CDD" id="cd00834">
    <property type="entry name" value="KAS_I_II"/>
    <property type="match status" value="1"/>
</dbReference>
<evidence type="ECO:0000256" key="2">
    <source>
        <dbReference type="ARBA" id="ARBA00022679"/>
    </source>
</evidence>
<proteinExistence type="inferred from homology"/>
<reference evidence="5 6" key="1">
    <citation type="submission" date="2015-10" db="EMBL/GenBank/DDBJ databases">
        <title>Draft Genome Sequence of Chlorobium limicola strain Frasassi Growing under Artificial Lighting in the Frasassi Cave System.</title>
        <authorList>
            <person name="Mansor M."/>
            <person name="Macalady J."/>
        </authorList>
    </citation>
    <scope>NUCLEOTIDE SEQUENCE [LARGE SCALE GENOMIC DNA]</scope>
    <source>
        <strain evidence="5 6">Frasassi</strain>
    </source>
</reference>
<dbReference type="SUPFAM" id="SSF53901">
    <property type="entry name" value="Thiolase-like"/>
    <property type="match status" value="2"/>
</dbReference>
<keyword evidence="6" id="KW-1185">Reference proteome</keyword>
<dbReference type="PANTHER" id="PTHR11712">
    <property type="entry name" value="POLYKETIDE SYNTHASE-RELATED"/>
    <property type="match status" value="1"/>
</dbReference>
<evidence type="ECO:0000256" key="3">
    <source>
        <dbReference type="RuleBase" id="RU003694"/>
    </source>
</evidence>
<protein>
    <recommendedName>
        <fullName evidence="4">Ketosynthase family 3 (KS3) domain-containing protein</fullName>
    </recommendedName>
</protein>
<comment type="caution">
    <text evidence="5">The sequence shown here is derived from an EMBL/GenBank/DDBJ whole genome shotgun (WGS) entry which is preliminary data.</text>
</comment>
<evidence type="ECO:0000256" key="1">
    <source>
        <dbReference type="ARBA" id="ARBA00008467"/>
    </source>
</evidence>
<dbReference type="GO" id="GO:0004315">
    <property type="term" value="F:3-oxoacyl-[acyl-carrier-protein] synthase activity"/>
    <property type="evidence" value="ECO:0007669"/>
    <property type="project" value="TreeGrafter"/>
</dbReference>
<dbReference type="AlphaFoldDB" id="A0A101JTJ4"/>
<dbReference type="PANTHER" id="PTHR11712:SF336">
    <property type="entry name" value="3-OXOACYL-[ACYL-CARRIER-PROTEIN] SYNTHASE, MITOCHONDRIAL"/>
    <property type="match status" value="1"/>
</dbReference>
<dbReference type="InterPro" id="IPR014030">
    <property type="entry name" value="Ketoacyl_synth_N"/>
</dbReference>
<dbReference type="InterPro" id="IPR020841">
    <property type="entry name" value="PKS_Beta-ketoAc_synthase_dom"/>
</dbReference>
<comment type="similarity">
    <text evidence="1 3">Belongs to the thiolase-like superfamily. Beta-ketoacyl-ACP synthases family.</text>
</comment>
<dbReference type="Gene3D" id="3.40.47.10">
    <property type="match status" value="1"/>
</dbReference>
<dbReference type="Pfam" id="PF02801">
    <property type="entry name" value="Ketoacyl-synt_C"/>
    <property type="match status" value="1"/>
</dbReference>